<organism evidence="1 2">
    <name type="scientific">Nonomuraea jiangxiensis</name>
    <dbReference type="NCBI Taxonomy" id="633440"/>
    <lineage>
        <taxon>Bacteria</taxon>
        <taxon>Bacillati</taxon>
        <taxon>Actinomycetota</taxon>
        <taxon>Actinomycetes</taxon>
        <taxon>Streptosporangiales</taxon>
        <taxon>Streptosporangiaceae</taxon>
        <taxon>Nonomuraea</taxon>
    </lineage>
</organism>
<accession>A0A1G8Q1W8</accession>
<reference evidence="1 2" key="1">
    <citation type="submission" date="2016-10" db="EMBL/GenBank/DDBJ databases">
        <authorList>
            <person name="de Groot N.N."/>
        </authorList>
    </citation>
    <scope>NUCLEOTIDE SEQUENCE [LARGE SCALE GENOMIC DNA]</scope>
    <source>
        <strain evidence="1 2">CGMCC 4.6533</strain>
    </source>
</reference>
<dbReference type="Proteomes" id="UP000199202">
    <property type="component" value="Unassembled WGS sequence"/>
</dbReference>
<gene>
    <name evidence="1" type="ORF">SAMN05421869_108106</name>
</gene>
<protein>
    <submittedName>
        <fullName evidence="1">Uncharacterized protein</fullName>
    </submittedName>
</protein>
<dbReference type="EMBL" id="FNDJ01000008">
    <property type="protein sequence ID" value="SDI98707.1"/>
    <property type="molecule type" value="Genomic_DNA"/>
</dbReference>
<evidence type="ECO:0000313" key="1">
    <source>
        <dbReference type="EMBL" id="SDI98707.1"/>
    </source>
</evidence>
<evidence type="ECO:0000313" key="2">
    <source>
        <dbReference type="Proteomes" id="UP000199202"/>
    </source>
</evidence>
<sequence>MTFQVHGTFEGLPSGSQVIQYRLVGAEKWRKLLVPADHGPRYTTVLETLDWDDETPRPRCRSR</sequence>
<dbReference type="RefSeq" id="WP_090932988.1">
    <property type="nucleotide sequence ID" value="NZ_FNDJ01000008.1"/>
</dbReference>
<dbReference type="STRING" id="633440.SAMN05421869_108106"/>
<keyword evidence="2" id="KW-1185">Reference proteome</keyword>
<name>A0A1G8Q1W8_9ACTN</name>
<proteinExistence type="predicted"/>
<dbReference type="AlphaFoldDB" id="A0A1G8Q1W8"/>